<accession>A0AAE3XPY4</accession>
<dbReference type="InterPro" id="IPR026444">
    <property type="entry name" value="Secre_tail"/>
</dbReference>
<dbReference type="InterPro" id="IPR008754">
    <property type="entry name" value="Peptidase_M43"/>
</dbReference>
<dbReference type="SUPFAM" id="SSF55486">
    <property type="entry name" value="Metalloproteases ('zincins'), catalytic domain"/>
    <property type="match status" value="1"/>
</dbReference>
<keyword evidence="6" id="KW-0862">Zinc</keyword>
<dbReference type="RefSeq" id="WP_309940582.1">
    <property type="nucleotide sequence ID" value="NZ_AP025306.1"/>
</dbReference>
<dbReference type="EMBL" id="JAVDQD010000005">
    <property type="protein sequence ID" value="MDR6240558.1"/>
    <property type="molecule type" value="Genomic_DNA"/>
</dbReference>
<comment type="caution">
    <text evidence="12">The sequence shown here is derived from an EMBL/GenBank/DDBJ whole genome shotgun (WGS) entry which is preliminary data.</text>
</comment>
<dbReference type="InterPro" id="IPR008964">
    <property type="entry name" value="Invasin/intimin_cell_adhesion"/>
</dbReference>
<feature type="chain" id="PRO_5041994157" evidence="9">
    <location>
        <begin position="22"/>
        <end position="1360"/>
    </location>
</feature>
<evidence type="ECO:0000256" key="1">
    <source>
        <dbReference type="ARBA" id="ARBA00008721"/>
    </source>
</evidence>
<keyword evidence="5" id="KW-0378">Hydrolase</keyword>
<dbReference type="Pfam" id="PF18962">
    <property type="entry name" value="Por_Secre_tail"/>
    <property type="match status" value="1"/>
</dbReference>
<evidence type="ECO:0000259" key="10">
    <source>
        <dbReference type="Pfam" id="PF05572"/>
    </source>
</evidence>
<dbReference type="GO" id="GO:0008237">
    <property type="term" value="F:metallopeptidase activity"/>
    <property type="evidence" value="ECO:0007669"/>
    <property type="project" value="UniProtKB-KW"/>
</dbReference>
<evidence type="ECO:0000256" key="9">
    <source>
        <dbReference type="SAM" id="SignalP"/>
    </source>
</evidence>
<dbReference type="NCBIfam" id="TIGR04183">
    <property type="entry name" value="Por_Secre_tail"/>
    <property type="match status" value="1"/>
</dbReference>
<dbReference type="PANTHER" id="PTHR47466">
    <property type="match status" value="1"/>
</dbReference>
<name>A0AAE3XPY4_9BACT</name>
<evidence type="ECO:0000256" key="2">
    <source>
        <dbReference type="ARBA" id="ARBA00022670"/>
    </source>
</evidence>
<reference evidence="12" key="1">
    <citation type="submission" date="2023-07" db="EMBL/GenBank/DDBJ databases">
        <title>Genomic Encyclopedia of Type Strains, Phase IV (KMG-IV): sequencing the most valuable type-strain genomes for metagenomic binning, comparative biology and taxonomic classification.</title>
        <authorList>
            <person name="Goeker M."/>
        </authorList>
    </citation>
    <scope>NUCLEOTIDE SEQUENCE</scope>
    <source>
        <strain evidence="12">DSM 26174</strain>
    </source>
</reference>
<evidence type="ECO:0000313" key="13">
    <source>
        <dbReference type="Proteomes" id="UP001185092"/>
    </source>
</evidence>
<evidence type="ECO:0000256" key="7">
    <source>
        <dbReference type="ARBA" id="ARBA00023049"/>
    </source>
</evidence>
<dbReference type="GO" id="GO:0046872">
    <property type="term" value="F:metal ion binding"/>
    <property type="evidence" value="ECO:0007669"/>
    <property type="project" value="UniProtKB-KW"/>
</dbReference>
<sequence length="1360" mass="147891">MKKRLLLLGTLATMSLSTLFAQKGKVDNQFPEIKCATSHANKLVGTDGSSVPANSRIQAPDTYRIPVVFHVYGTNFNGYSVSDAIVEEAIRRANEDFNGNNDDFNTIDPNFDPIKATLDVSFELAKFDENGNPTNGIVRYAAKSGYGNGTGYDDQIAADAWDNTKYVNVYIQNDLYADGSTTNSGVAWYPSDDMTARNVARIVYNGAYLANNTGKEFSSVFTHEIGHFLNLPHTFDGYSTSPCIDGDDGVDDTPPTGSGWGCNGTNCAGELINGENYMDYNVDCYKMFTQGQVSRMINALHSDARRTLWTDQNVLETLDGGDYALNIDKLYIKEGTDNDGSFDAESGLNLSIFSSQGVQQMQFAKSAGTDLVEGVDYQVANLPSGLSAVVTVVNNTTVSVNLNGSVSSHEFVDNTDFDIEFLAPAFNLSNNLLYKSKKNILIQYRDEYQVIHRVLNPSLSNIPADAADKTFYIDENLKATSDFYTWAEDGLLELGCSMGEDRQILGTIEPGTSGVNTLTYVEALDAGVTVGPSANTDLSIEWLYSNMNTNNYRYHSIYKAGKHEVWAGKTRFAGISFVNQGERYFGWIKINVSGDGTNVTVTEVAYYNKPNGNIVTGFVGTKVVASSDAFNENMTTNDGTLDPITFTVTETEFAKSSGDLVEGVDYTSENIPAGYTLKLTATSSTTVEATLVGSTNSHEAVNSIEGIVISFKDAAFASLTTEEIAATDQNLSVLYIDEYRLVYTKPDPAIFTNNSVEADVPFQFDPNNNKSSFAIWAEEGLLELYLPEGTAMWGTNQPGTAADGYYTLVSMLDAGVEVGDDPQLNSGNNWIISNQTGLPAAEGYYYHTLYKDLRAPNNRAPINHTEWAGKTMFAGLRFENRGNTHYGWVRINIDNDLETITVIDYAYHTRPNQSVITGLIEAAVEVDRDFIQVGVSANSYNSTESNIDLVAAEFNSGITGKLVEGTHYDVNGLQDGVSLELEKVSDTRVVVKAMVTDLTSVNVGDVIDGFSINFKDAAFEGKMASEVAGSNIGTISIEIVGEFEVIYLDFGWGSDDDNWASWYLFDRAVLYGIVKGNNYARLESYGDEIVVRNNNSPYYVDPLEIGDVVGPESNFKPADWDGNGDEVYFTQNGSTGSEWLGSSRYMGVKLNINDRVHYGWVKVSFSADANTWTFEEGAYYTKPNAPLTIAEESEVQDQTITFDLQSTANVGDANIALTATATSGLDVTYTSSDESVVRIENGELVIVGVGTADVTASQAGNNDYNPAADVVRSITVTDIPLGVDELSANVSVYPNPTNGVINVKSSRAEVRSIVVYNVIGEVVASTEGNNAIDLSGRHAGVYLVHIDTAVGKVVRKVLVK</sequence>
<dbReference type="InterPro" id="IPR024079">
    <property type="entry name" value="MetalloPept_cat_dom_sf"/>
</dbReference>
<evidence type="ECO:0000256" key="5">
    <source>
        <dbReference type="ARBA" id="ARBA00022801"/>
    </source>
</evidence>
<keyword evidence="3" id="KW-0479">Metal-binding</keyword>
<comment type="similarity">
    <text evidence="1">Belongs to the peptidase M43B family.</text>
</comment>
<feature type="signal peptide" evidence="9">
    <location>
        <begin position="1"/>
        <end position="21"/>
    </location>
</feature>
<gene>
    <name evidence="12" type="ORF">HNQ88_003634</name>
</gene>
<keyword evidence="4 9" id="KW-0732">Signal</keyword>
<evidence type="ECO:0000313" key="12">
    <source>
        <dbReference type="EMBL" id="MDR6240558.1"/>
    </source>
</evidence>
<evidence type="ECO:0000256" key="6">
    <source>
        <dbReference type="ARBA" id="ARBA00022833"/>
    </source>
</evidence>
<dbReference type="SUPFAM" id="SSF49373">
    <property type="entry name" value="Invasin/intimin cell-adhesion fragments"/>
    <property type="match status" value="1"/>
</dbReference>
<keyword evidence="13" id="KW-1185">Reference proteome</keyword>
<dbReference type="PANTHER" id="PTHR47466:SF1">
    <property type="entry name" value="METALLOPROTEASE MEP1 (AFU_ORTHOLOGUE AFUA_1G07730)-RELATED"/>
    <property type="match status" value="1"/>
</dbReference>
<dbReference type="Pfam" id="PF05572">
    <property type="entry name" value="Peptidase_M43"/>
    <property type="match status" value="1"/>
</dbReference>
<keyword evidence="7" id="KW-0482">Metalloprotease</keyword>
<keyword evidence="8" id="KW-1015">Disulfide bond</keyword>
<organism evidence="12 13">
    <name type="scientific">Aureibacter tunicatorum</name>
    <dbReference type="NCBI Taxonomy" id="866807"/>
    <lineage>
        <taxon>Bacteria</taxon>
        <taxon>Pseudomonadati</taxon>
        <taxon>Bacteroidota</taxon>
        <taxon>Cytophagia</taxon>
        <taxon>Cytophagales</taxon>
        <taxon>Persicobacteraceae</taxon>
        <taxon>Aureibacter</taxon>
    </lineage>
</organism>
<dbReference type="Proteomes" id="UP001185092">
    <property type="component" value="Unassembled WGS sequence"/>
</dbReference>
<evidence type="ECO:0000256" key="4">
    <source>
        <dbReference type="ARBA" id="ARBA00022729"/>
    </source>
</evidence>
<feature type="domain" description="Secretion system C-terminal sorting" evidence="11">
    <location>
        <begin position="1292"/>
        <end position="1359"/>
    </location>
</feature>
<keyword evidence="2" id="KW-0645">Protease</keyword>
<evidence type="ECO:0000256" key="3">
    <source>
        <dbReference type="ARBA" id="ARBA00022723"/>
    </source>
</evidence>
<protein>
    <submittedName>
        <fullName evidence="12">Uncharacterized protein YwlG (UPF0340 family)</fullName>
    </submittedName>
</protein>
<evidence type="ECO:0000256" key="8">
    <source>
        <dbReference type="ARBA" id="ARBA00023157"/>
    </source>
</evidence>
<feature type="domain" description="Peptidase M43 pregnancy-associated plasma-A" evidence="10">
    <location>
        <begin position="152"/>
        <end position="300"/>
    </location>
</feature>
<dbReference type="Gene3D" id="3.40.390.10">
    <property type="entry name" value="Collagenase (Catalytic Domain)"/>
    <property type="match status" value="1"/>
</dbReference>
<proteinExistence type="inferred from homology"/>
<evidence type="ECO:0000259" key="11">
    <source>
        <dbReference type="Pfam" id="PF18962"/>
    </source>
</evidence>
<dbReference type="GO" id="GO:0006508">
    <property type="term" value="P:proteolysis"/>
    <property type="evidence" value="ECO:0007669"/>
    <property type="project" value="UniProtKB-KW"/>
</dbReference>
<dbReference type="Gene3D" id="2.60.40.1080">
    <property type="match status" value="1"/>
</dbReference>